<proteinExistence type="predicted"/>
<reference evidence="1 2" key="1">
    <citation type="submission" date="2024-12" db="EMBL/GenBank/DDBJ databases">
        <title>The unique morphological basis and parallel evolutionary history of personate flowers in Penstemon.</title>
        <authorList>
            <person name="Depatie T.H."/>
            <person name="Wessinger C.A."/>
        </authorList>
    </citation>
    <scope>NUCLEOTIDE SEQUENCE [LARGE SCALE GENOMIC DNA]</scope>
    <source>
        <strain evidence="1">WTNN_2</strain>
        <tissue evidence="1">Leaf</tissue>
    </source>
</reference>
<dbReference type="Proteomes" id="UP001634393">
    <property type="component" value="Unassembled WGS sequence"/>
</dbReference>
<keyword evidence="2" id="KW-1185">Reference proteome</keyword>
<organism evidence="1 2">
    <name type="scientific">Penstemon smallii</name>
    <dbReference type="NCBI Taxonomy" id="265156"/>
    <lineage>
        <taxon>Eukaryota</taxon>
        <taxon>Viridiplantae</taxon>
        <taxon>Streptophyta</taxon>
        <taxon>Embryophyta</taxon>
        <taxon>Tracheophyta</taxon>
        <taxon>Spermatophyta</taxon>
        <taxon>Magnoliopsida</taxon>
        <taxon>eudicotyledons</taxon>
        <taxon>Gunneridae</taxon>
        <taxon>Pentapetalae</taxon>
        <taxon>asterids</taxon>
        <taxon>lamiids</taxon>
        <taxon>Lamiales</taxon>
        <taxon>Plantaginaceae</taxon>
        <taxon>Cheloneae</taxon>
        <taxon>Penstemon</taxon>
    </lineage>
</organism>
<gene>
    <name evidence="1" type="ORF">ACJIZ3_024761</name>
</gene>
<comment type="caution">
    <text evidence="1">The sequence shown here is derived from an EMBL/GenBank/DDBJ whole genome shotgun (WGS) entry which is preliminary data.</text>
</comment>
<name>A0ABD3TT39_9LAMI</name>
<sequence>MKDGRSEQLWKDYLSMKCDQLLAAHHHANVIFS</sequence>
<evidence type="ECO:0000313" key="1">
    <source>
        <dbReference type="EMBL" id="KAL3840170.1"/>
    </source>
</evidence>
<dbReference type="AlphaFoldDB" id="A0ABD3TT39"/>
<protein>
    <submittedName>
        <fullName evidence="1">Uncharacterized protein</fullName>
    </submittedName>
</protein>
<accession>A0ABD3TT39</accession>
<evidence type="ECO:0000313" key="2">
    <source>
        <dbReference type="Proteomes" id="UP001634393"/>
    </source>
</evidence>
<dbReference type="EMBL" id="JBJXBP010000003">
    <property type="protein sequence ID" value="KAL3840170.1"/>
    <property type="molecule type" value="Genomic_DNA"/>
</dbReference>